<dbReference type="PATRIC" id="fig|1125779.3.peg.132"/>
<proteinExistence type="predicted"/>
<name>S2Z365_9CORY</name>
<dbReference type="STRING" id="1125779.HMPREF1219_00141"/>
<protein>
    <submittedName>
        <fullName evidence="1">Uncharacterized protein</fullName>
    </submittedName>
</protein>
<gene>
    <name evidence="1" type="ORF">HMPREF1219_00141</name>
</gene>
<reference evidence="1 2" key="1">
    <citation type="submission" date="2013-05" db="EMBL/GenBank/DDBJ databases">
        <title>The Genome Sequence of Corynebacterium pyruviciproducens 1773O (ATCC BAA-1742).</title>
        <authorList>
            <consortium name="The Broad Institute Genomics Platform"/>
            <person name="Earl A."/>
            <person name="Ward D."/>
            <person name="Feldgarden M."/>
            <person name="Gevers D."/>
            <person name="Tong J."/>
            <person name="Walker B."/>
            <person name="Young S."/>
            <person name="Zeng Q."/>
            <person name="Gargeya S."/>
            <person name="Fitzgerald M."/>
            <person name="Haas B."/>
            <person name="Abouelleil A."/>
            <person name="Allen A.W."/>
            <person name="Alvarado L."/>
            <person name="Arachchi H.M."/>
            <person name="Berlin A.M."/>
            <person name="Chapman S.B."/>
            <person name="Gainer-Dewar J."/>
            <person name="Goldberg J."/>
            <person name="Griggs A."/>
            <person name="Gujja S."/>
            <person name="Hansen M."/>
            <person name="Howarth C."/>
            <person name="Imamovic A."/>
            <person name="Ireland A."/>
            <person name="Larimer J."/>
            <person name="McCowan C."/>
            <person name="Murphy C."/>
            <person name="Pearson M."/>
            <person name="Poon T.W."/>
            <person name="Priest M."/>
            <person name="Roberts A."/>
            <person name="Saif S."/>
            <person name="Shea T."/>
            <person name="Sisk P."/>
            <person name="Sykes S."/>
            <person name="Wortman J."/>
            <person name="Nusbaum C."/>
            <person name="Birren B."/>
        </authorList>
    </citation>
    <scope>NUCLEOTIDE SEQUENCE [LARGE SCALE GENOMIC DNA]</scope>
    <source>
        <strain evidence="1 2">ATCC BAA-1742</strain>
    </source>
</reference>
<evidence type="ECO:0000313" key="2">
    <source>
        <dbReference type="Proteomes" id="UP000014408"/>
    </source>
</evidence>
<dbReference type="Proteomes" id="UP000014408">
    <property type="component" value="Unassembled WGS sequence"/>
</dbReference>
<accession>S2Z365</accession>
<evidence type="ECO:0000313" key="1">
    <source>
        <dbReference type="EMBL" id="EPD70846.1"/>
    </source>
</evidence>
<keyword evidence="2" id="KW-1185">Reference proteome</keyword>
<sequence length="134" mass="14920">MIYESESWDWSTSEIAPIRVESEPGGNVMIGTMNEEDWITPNAARALAEIITKAADYAERKNQMNDYTPVPVAPHGVVLSSGIGLLIVQMEEVLSDVIITDGDEIIQEQPITLDDIQKIHDFTGEILNHKKENI</sequence>
<dbReference type="AlphaFoldDB" id="S2Z365"/>
<comment type="caution">
    <text evidence="1">The sequence shown here is derived from an EMBL/GenBank/DDBJ whole genome shotgun (WGS) entry which is preliminary data.</text>
</comment>
<dbReference type="RefSeq" id="WP_016457065.1">
    <property type="nucleotide sequence ID" value="NZ_KE150446.1"/>
</dbReference>
<dbReference type="HOGENOM" id="CLU_1892701_0_0_11"/>
<organism evidence="1 2">
    <name type="scientific">Corynebacterium pyruviciproducens ATCC BAA-1742</name>
    <dbReference type="NCBI Taxonomy" id="1125779"/>
    <lineage>
        <taxon>Bacteria</taxon>
        <taxon>Bacillati</taxon>
        <taxon>Actinomycetota</taxon>
        <taxon>Actinomycetes</taxon>
        <taxon>Mycobacteriales</taxon>
        <taxon>Corynebacteriaceae</taxon>
        <taxon>Corynebacterium</taxon>
    </lineage>
</organism>
<dbReference type="EMBL" id="ATBY01000002">
    <property type="protein sequence ID" value="EPD70846.1"/>
    <property type="molecule type" value="Genomic_DNA"/>
</dbReference>